<comment type="caution">
    <text evidence="3">The sequence shown here is derived from an EMBL/GenBank/DDBJ whole genome shotgun (WGS) entry which is preliminary data.</text>
</comment>
<sequence length="323" mass="37245">MMRHFKDLIRHKGRITFTNSMEVMQAHHAKVITVIKDTTRITNHIHKDMERRKVLKYYIEYNPQSNYGMRTPGAGKVVLAGLVSEEALKKSTATTPSAFSFCDYKNDKTHDIETILREEAYTKLEQHYQAHHSRGCPRYRVSSHWVTFFRKWPDFFNHVFLTVDGIYECGTCADEVLEALMAIMDATENISMALLSRDEENIRDWFEEGCVSVEIAADREDVSEYVRAQLGDRIRRRRLRLDDPELKEEILEKLEEGAKGIPQHSAVKGAALSPESKYNTKTQAPLYERSLSQNIAVTFCGSQRMGPSWNSPISLFWSSSREV</sequence>
<gene>
    <name evidence="3" type="ORF">PG993_009196</name>
</gene>
<dbReference type="PANTHER" id="PTHR10039">
    <property type="entry name" value="AMELOGENIN"/>
    <property type="match status" value="1"/>
</dbReference>
<dbReference type="Proteomes" id="UP001444661">
    <property type="component" value="Unassembled WGS sequence"/>
</dbReference>
<evidence type="ECO:0000256" key="1">
    <source>
        <dbReference type="ARBA" id="ARBA00022737"/>
    </source>
</evidence>
<evidence type="ECO:0000313" key="3">
    <source>
        <dbReference type="EMBL" id="KAK8034201.1"/>
    </source>
</evidence>
<reference evidence="3 4" key="1">
    <citation type="submission" date="2023-01" db="EMBL/GenBank/DDBJ databases">
        <title>Analysis of 21 Apiospora genomes using comparative genomics revels a genus with tremendous synthesis potential of carbohydrate active enzymes and secondary metabolites.</title>
        <authorList>
            <person name="Sorensen T."/>
        </authorList>
    </citation>
    <scope>NUCLEOTIDE SEQUENCE [LARGE SCALE GENOMIC DNA]</scope>
    <source>
        <strain evidence="3 4">CBS 33761</strain>
    </source>
</reference>
<accession>A0ABR1SIN9</accession>
<evidence type="ECO:0000313" key="4">
    <source>
        <dbReference type="Proteomes" id="UP001444661"/>
    </source>
</evidence>
<proteinExistence type="predicted"/>
<protein>
    <recommendedName>
        <fullName evidence="2">Nephrocystin 3-like N-terminal domain-containing protein</fullName>
    </recommendedName>
</protein>
<name>A0ABR1SIN9_9PEZI</name>
<feature type="domain" description="Nephrocystin 3-like N-terminal" evidence="2">
    <location>
        <begin position="71"/>
        <end position="197"/>
    </location>
</feature>
<organism evidence="3 4">
    <name type="scientific">Apiospora rasikravindrae</name>
    <dbReference type="NCBI Taxonomy" id="990691"/>
    <lineage>
        <taxon>Eukaryota</taxon>
        <taxon>Fungi</taxon>
        <taxon>Dikarya</taxon>
        <taxon>Ascomycota</taxon>
        <taxon>Pezizomycotina</taxon>
        <taxon>Sordariomycetes</taxon>
        <taxon>Xylariomycetidae</taxon>
        <taxon>Amphisphaeriales</taxon>
        <taxon>Apiosporaceae</taxon>
        <taxon>Apiospora</taxon>
    </lineage>
</organism>
<dbReference type="InterPro" id="IPR056884">
    <property type="entry name" value="NPHP3-like_N"/>
</dbReference>
<dbReference type="Pfam" id="PF24883">
    <property type="entry name" value="NPHP3_N"/>
    <property type="match status" value="1"/>
</dbReference>
<dbReference type="EMBL" id="JAQQWK010000009">
    <property type="protein sequence ID" value="KAK8034201.1"/>
    <property type="molecule type" value="Genomic_DNA"/>
</dbReference>
<keyword evidence="4" id="KW-1185">Reference proteome</keyword>
<keyword evidence="1" id="KW-0677">Repeat</keyword>
<evidence type="ECO:0000259" key="2">
    <source>
        <dbReference type="Pfam" id="PF24883"/>
    </source>
</evidence>